<dbReference type="OrthoDB" id="3231855at2759"/>
<sequence length="344" mass="37978">MGLLEGLVRGLLKVFCLSSPQQEAPQPAYSGAGKPSFAQQPQQPLYSAQQPPQQQHQWQPPQQPLVPSHTQQQQQPQHHGQPRPHKHKPHHSHEYYAQGQGPPQQLTSAPYPLPAPAPVPVPQNQWSYPPSPPPQPQVVHPISPPPTHGRVDQLVNSQNEHYVSLRARANREGDAMARAFEQSHAAYARKDGAAAKELSNEGKAHQREMERLNAEASEWIFRENNRGRVPTEIDLHGLYVKEAITYTDNSIAEARARGDNEIRLIVGKGIHSTNNAAKLKPAIEGLIQKHNLSAAIDPQNSGVLIVQLEGGTAAEQVRDRGGVMLGADDITRRLDRKDEGCIIM</sequence>
<dbReference type="Proteomes" id="UP000759537">
    <property type="component" value="Unassembled WGS sequence"/>
</dbReference>
<dbReference type="PANTHER" id="PTHR47417">
    <property type="entry name" value="SMR DOMAIN-CONTAINING PROTEIN YPL199C"/>
    <property type="match status" value="1"/>
</dbReference>
<feature type="compositionally biased region" description="Low complexity" evidence="1">
    <location>
        <begin position="39"/>
        <end position="79"/>
    </location>
</feature>
<dbReference type="InterPro" id="IPR053020">
    <property type="entry name" value="Smr_domain_protein"/>
</dbReference>
<dbReference type="Gene3D" id="3.30.1370.110">
    <property type="match status" value="1"/>
</dbReference>
<dbReference type="SUPFAM" id="SSF160443">
    <property type="entry name" value="SMR domain-like"/>
    <property type="match status" value="1"/>
</dbReference>
<organism evidence="3 4">
    <name type="scientific">Russula ochroleuca</name>
    <dbReference type="NCBI Taxonomy" id="152965"/>
    <lineage>
        <taxon>Eukaryota</taxon>
        <taxon>Fungi</taxon>
        <taxon>Dikarya</taxon>
        <taxon>Basidiomycota</taxon>
        <taxon>Agaricomycotina</taxon>
        <taxon>Agaricomycetes</taxon>
        <taxon>Russulales</taxon>
        <taxon>Russulaceae</taxon>
        <taxon>Russula</taxon>
    </lineage>
</organism>
<evidence type="ECO:0000259" key="2">
    <source>
        <dbReference type="PROSITE" id="PS50828"/>
    </source>
</evidence>
<feature type="compositionally biased region" description="Pro residues" evidence="1">
    <location>
        <begin position="111"/>
        <end position="121"/>
    </location>
</feature>
<dbReference type="PROSITE" id="PS50828">
    <property type="entry name" value="SMR"/>
    <property type="match status" value="1"/>
</dbReference>
<dbReference type="InterPro" id="IPR002625">
    <property type="entry name" value="Smr_dom"/>
</dbReference>
<protein>
    <submittedName>
        <fullName evidence="3">DUF1771-domain-containing protein</fullName>
    </submittedName>
</protein>
<dbReference type="PANTHER" id="PTHR47417:SF1">
    <property type="entry name" value="SMR DOMAIN-CONTAINING PROTEIN YPL199C"/>
    <property type="match status" value="1"/>
</dbReference>
<dbReference type="Pfam" id="PF01713">
    <property type="entry name" value="Smr"/>
    <property type="match status" value="1"/>
</dbReference>
<keyword evidence="4" id="KW-1185">Reference proteome</keyword>
<name>A0A9P5MZZ4_9AGAM</name>
<feature type="region of interest" description="Disordered" evidence="1">
    <location>
        <begin position="20"/>
        <end position="138"/>
    </location>
</feature>
<dbReference type="SMART" id="SM00463">
    <property type="entry name" value="SMR"/>
    <property type="match status" value="1"/>
</dbReference>
<evidence type="ECO:0000313" key="3">
    <source>
        <dbReference type="EMBL" id="KAF8482762.1"/>
    </source>
</evidence>
<evidence type="ECO:0000256" key="1">
    <source>
        <dbReference type="SAM" id="MobiDB-lite"/>
    </source>
</evidence>
<dbReference type="InterPro" id="IPR036063">
    <property type="entry name" value="Smr_dom_sf"/>
</dbReference>
<comment type="caution">
    <text evidence="3">The sequence shown here is derived from an EMBL/GenBank/DDBJ whole genome shotgun (WGS) entry which is preliminary data.</text>
</comment>
<dbReference type="Pfam" id="PF08590">
    <property type="entry name" value="DUF1771"/>
    <property type="match status" value="1"/>
</dbReference>
<reference evidence="3" key="2">
    <citation type="journal article" date="2020" name="Nat. Commun.">
        <title>Large-scale genome sequencing of mycorrhizal fungi provides insights into the early evolution of symbiotic traits.</title>
        <authorList>
            <person name="Miyauchi S."/>
            <person name="Kiss E."/>
            <person name="Kuo A."/>
            <person name="Drula E."/>
            <person name="Kohler A."/>
            <person name="Sanchez-Garcia M."/>
            <person name="Morin E."/>
            <person name="Andreopoulos B."/>
            <person name="Barry K.W."/>
            <person name="Bonito G."/>
            <person name="Buee M."/>
            <person name="Carver A."/>
            <person name="Chen C."/>
            <person name="Cichocki N."/>
            <person name="Clum A."/>
            <person name="Culley D."/>
            <person name="Crous P.W."/>
            <person name="Fauchery L."/>
            <person name="Girlanda M."/>
            <person name="Hayes R.D."/>
            <person name="Keri Z."/>
            <person name="LaButti K."/>
            <person name="Lipzen A."/>
            <person name="Lombard V."/>
            <person name="Magnuson J."/>
            <person name="Maillard F."/>
            <person name="Murat C."/>
            <person name="Nolan M."/>
            <person name="Ohm R.A."/>
            <person name="Pangilinan J."/>
            <person name="Pereira M.F."/>
            <person name="Perotto S."/>
            <person name="Peter M."/>
            <person name="Pfister S."/>
            <person name="Riley R."/>
            <person name="Sitrit Y."/>
            <person name="Stielow J.B."/>
            <person name="Szollosi G."/>
            <person name="Zifcakova L."/>
            <person name="Stursova M."/>
            <person name="Spatafora J.W."/>
            <person name="Tedersoo L."/>
            <person name="Vaario L.M."/>
            <person name="Yamada A."/>
            <person name="Yan M."/>
            <person name="Wang P."/>
            <person name="Xu J."/>
            <person name="Bruns T."/>
            <person name="Baldrian P."/>
            <person name="Vilgalys R."/>
            <person name="Dunand C."/>
            <person name="Henrissat B."/>
            <person name="Grigoriev I.V."/>
            <person name="Hibbett D."/>
            <person name="Nagy L.G."/>
            <person name="Martin F.M."/>
        </authorList>
    </citation>
    <scope>NUCLEOTIDE SEQUENCE</scope>
    <source>
        <strain evidence="3">Prilba</strain>
    </source>
</reference>
<dbReference type="EMBL" id="WHVB01000005">
    <property type="protein sequence ID" value="KAF8482762.1"/>
    <property type="molecule type" value="Genomic_DNA"/>
</dbReference>
<proteinExistence type="predicted"/>
<evidence type="ECO:0000313" key="4">
    <source>
        <dbReference type="Proteomes" id="UP000759537"/>
    </source>
</evidence>
<feature type="domain" description="Smr" evidence="2">
    <location>
        <begin position="233"/>
        <end position="309"/>
    </location>
</feature>
<accession>A0A9P5MZZ4</accession>
<dbReference type="SMART" id="SM01162">
    <property type="entry name" value="DUF1771"/>
    <property type="match status" value="1"/>
</dbReference>
<feature type="compositionally biased region" description="Pro residues" evidence="1">
    <location>
        <begin position="129"/>
        <end position="138"/>
    </location>
</feature>
<dbReference type="InterPro" id="IPR013899">
    <property type="entry name" value="DUF1771"/>
</dbReference>
<reference evidence="3" key="1">
    <citation type="submission" date="2019-10" db="EMBL/GenBank/DDBJ databases">
        <authorList>
            <consortium name="DOE Joint Genome Institute"/>
            <person name="Kuo A."/>
            <person name="Miyauchi S."/>
            <person name="Kiss E."/>
            <person name="Drula E."/>
            <person name="Kohler A."/>
            <person name="Sanchez-Garcia M."/>
            <person name="Andreopoulos B."/>
            <person name="Barry K.W."/>
            <person name="Bonito G."/>
            <person name="Buee M."/>
            <person name="Carver A."/>
            <person name="Chen C."/>
            <person name="Cichocki N."/>
            <person name="Clum A."/>
            <person name="Culley D."/>
            <person name="Crous P.W."/>
            <person name="Fauchery L."/>
            <person name="Girlanda M."/>
            <person name="Hayes R."/>
            <person name="Keri Z."/>
            <person name="LaButti K."/>
            <person name="Lipzen A."/>
            <person name="Lombard V."/>
            <person name="Magnuson J."/>
            <person name="Maillard F."/>
            <person name="Morin E."/>
            <person name="Murat C."/>
            <person name="Nolan M."/>
            <person name="Ohm R."/>
            <person name="Pangilinan J."/>
            <person name="Pereira M."/>
            <person name="Perotto S."/>
            <person name="Peter M."/>
            <person name="Riley R."/>
            <person name="Sitrit Y."/>
            <person name="Stielow B."/>
            <person name="Szollosi G."/>
            <person name="Zifcakova L."/>
            <person name="Stursova M."/>
            <person name="Spatafora J.W."/>
            <person name="Tedersoo L."/>
            <person name="Vaario L.-M."/>
            <person name="Yamada A."/>
            <person name="Yan M."/>
            <person name="Wang P."/>
            <person name="Xu J."/>
            <person name="Bruns T."/>
            <person name="Baldrian P."/>
            <person name="Vilgalys R."/>
            <person name="Henrissat B."/>
            <person name="Grigoriev I.V."/>
            <person name="Hibbett D."/>
            <person name="Nagy L.G."/>
            <person name="Martin F.M."/>
        </authorList>
    </citation>
    <scope>NUCLEOTIDE SEQUENCE</scope>
    <source>
        <strain evidence="3">Prilba</strain>
    </source>
</reference>
<feature type="compositionally biased region" description="Basic residues" evidence="1">
    <location>
        <begin position="80"/>
        <end position="91"/>
    </location>
</feature>
<dbReference type="AlphaFoldDB" id="A0A9P5MZZ4"/>
<gene>
    <name evidence="3" type="ORF">DFH94DRAFT_729471</name>
</gene>